<dbReference type="InterPro" id="IPR021123">
    <property type="entry name" value="T3SS_needle-like"/>
</dbReference>
<organism evidence="1 2">
    <name type="scientific">Allochromatium palmeri</name>
    <dbReference type="NCBI Taxonomy" id="231048"/>
    <lineage>
        <taxon>Bacteria</taxon>
        <taxon>Pseudomonadati</taxon>
        <taxon>Pseudomonadota</taxon>
        <taxon>Gammaproteobacteria</taxon>
        <taxon>Chromatiales</taxon>
        <taxon>Chromatiaceae</taxon>
        <taxon>Allochromatium</taxon>
    </lineage>
</organism>
<proteinExistence type="predicted"/>
<sequence>MSISVGALIGALGKEEQAIKDKINDPSFNASDSKQMLEMQMRFSNYQQISGITSAILSDLKQAAQGVIQKI</sequence>
<dbReference type="AlphaFoldDB" id="A0A6N8EJI9"/>
<evidence type="ECO:0000313" key="2">
    <source>
        <dbReference type="Proteomes" id="UP000434044"/>
    </source>
</evidence>
<dbReference type="Proteomes" id="UP000434044">
    <property type="component" value="Unassembled WGS sequence"/>
</dbReference>
<dbReference type="RefSeq" id="WP_155451057.1">
    <property type="nucleotide sequence ID" value="NZ_WNKT01000042.1"/>
</dbReference>
<dbReference type="InterPro" id="IPR037203">
    <property type="entry name" value="T3SS_needle-like_sf"/>
</dbReference>
<dbReference type="OrthoDB" id="9873554at2"/>
<dbReference type="GO" id="GO:0015031">
    <property type="term" value="P:protein transport"/>
    <property type="evidence" value="ECO:0007669"/>
    <property type="project" value="InterPro"/>
</dbReference>
<dbReference type="Pfam" id="PF09392">
    <property type="entry name" value="T3SS_needle_F"/>
    <property type="match status" value="1"/>
</dbReference>
<comment type="caution">
    <text evidence="1">The sequence shown here is derived from an EMBL/GenBank/DDBJ whole genome shotgun (WGS) entry which is preliminary data.</text>
</comment>
<accession>A0A6N8EJI9</accession>
<evidence type="ECO:0008006" key="3">
    <source>
        <dbReference type="Google" id="ProtNLM"/>
    </source>
</evidence>
<dbReference type="SUPFAM" id="SSF140129">
    <property type="entry name" value="MxiH-like"/>
    <property type="match status" value="1"/>
</dbReference>
<reference evidence="1 2" key="1">
    <citation type="submission" date="2019-11" db="EMBL/GenBank/DDBJ databases">
        <title>Whole-genome sequence of the anaerobic purple sulfur bacterium Allochromatium palmeri DSM 15591.</title>
        <authorList>
            <person name="Kyndt J.A."/>
            <person name="Meyer T.E."/>
        </authorList>
    </citation>
    <scope>NUCLEOTIDE SEQUENCE [LARGE SCALE GENOMIC DNA]</scope>
    <source>
        <strain evidence="1 2">DSM 15591</strain>
    </source>
</reference>
<keyword evidence="2" id="KW-1185">Reference proteome</keyword>
<gene>
    <name evidence="1" type="ORF">GJ668_15580</name>
</gene>
<protein>
    <recommendedName>
        <fullName evidence="3">EscF/YscF/HrpA family type III secretion system needle major subunit</fullName>
    </recommendedName>
</protein>
<name>A0A6N8EJI9_9GAMM</name>
<evidence type="ECO:0000313" key="1">
    <source>
        <dbReference type="EMBL" id="MTW22494.1"/>
    </source>
</evidence>
<dbReference type="Gene3D" id="1.20.58.90">
    <property type="match status" value="1"/>
</dbReference>
<dbReference type="EMBL" id="WNKT01000042">
    <property type="protein sequence ID" value="MTW22494.1"/>
    <property type="molecule type" value="Genomic_DNA"/>
</dbReference>